<evidence type="ECO:0000256" key="1">
    <source>
        <dbReference type="ARBA" id="ARBA00004382"/>
    </source>
</evidence>
<keyword evidence="5" id="KW-0812">Transmembrane</keyword>
<feature type="region of interest" description="Disordered" evidence="14">
    <location>
        <begin position="634"/>
        <end position="658"/>
    </location>
</feature>
<dbReference type="InterPro" id="IPR052029">
    <property type="entry name" value="PpiD_chaperone"/>
</dbReference>
<evidence type="ECO:0000313" key="16">
    <source>
        <dbReference type="EMBL" id="MBB4082814.1"/>
    </source>
</evidence>
<evidence type="ECO:0000256" key="13">
    <source>
        <dbReference type="ARBA" id="ARBA00042775"/>
    </source>
</evidence>
<sequence length="658" mass="70769">MAHLAAYPSGPTMLSAFRTFAKSKWAIGLLVVLGIALLVGGGTQMDLLGNLGPKHVISAGDRSVDQPEFRAEMDRIRDQAQQQAGRAVDFETLIGGGQLTQFLRQRAQLLGFMDWAWKAGIRPGKELILRRIREEPAFFDSVTGAFSEEQYRARLAENNLTPEMFEAQQRDEVMTRHYGAAIGAGTRLPRIYGAVLANQVLETRDGRWFTVTQAMAGTAPAPTDAQLTTFMNDNAARLRQPEFRSASLVVFENPSDSTGAVSEERIQERFNFRRDALSQPERRSFVTLTARDRASADRIAAALRAGQTPAAVAQANNIQPTEFEDRPRSAVTDPAIAAAVFALPVNEVSAPIQARVGYVVAKVSAIAPGRPAELSDVRAQVIQELRQEDGRAAVYARVEAYDKARQAGRTLDQAVAEVGARVINVPLVTREGQGREGRVAAPPQVLESMWKLGKGGESEVAEAGEGQYYVVRVNEVVPPALPSLTDPNVRSQLSQAWVQRENARLLRVRAQALQARLRRNEDLAAVAASVGATLQTGTGVSAQNQELGRGVIAGLFTTPRNESFSQQQTQDTFVIGKTDRITAPVPALAAGAAEQFRGRMAGDNLNALVETSIRSAADRTGATYDEAQARLALGLPATPPAAPASGAPGARPASAPAQ</sequence>
<proteinExistence type="inferred from homology"/>
<evidence type="ECO:0000256" key="7">
    <source>
        <dbReference type="ARBA" id="ARBA00023136"/>
    </source>
</evidence>
<dbReference type="SUPFAM" id="SSF109998">
    <property type="entry name" value="Triger factor/SurA peptide-binding domain-like"/>
    <property type="match status" value="1"/>
</dbReference>
<keyword evidence="6" id="KW-1133">Transmembrane helix</keyword>
<dbReference type="Pfam" id="PF13624">
    <property type="entry name" value="SurA_N_3"/>
    <property type="match status" value="1"/>
</dbReference>
<keyword evidence="3" id="KW-1003">Cell membrane</keyword>
<dbReference type="InterPro" id="IPR027304">
    <property type="entry name" value="Trigger_fact/SurA_dom_sf"/>
</dbReference>
<evidence type="ECO:0000256" key="2">
    <source>
        <dbReference type="ARBA" id="ARBA00018370"/>
    </source>
</evidence>
<evidence type="ECO:0000256" key="10">
    <source>
        <dbReference type="ARBA" id="ARBA00031484"/>
    </source>
</evidence>
<evidence type="ECO:0000259" key="15">
    <source>
        <dbReference type="Pfam" id="PF13145"/>
    </source>
</evidence>
<dbReference type="GO" id="GO:0003755">
    <property type="term" value="F:peptidyl-prolyl cis-trans isomerase activity"/>
    <property type="evidence" value="ECO:0007669"/>
    <property type="project" value="InterPro"/>
</dbReference>
<feature type="compositionally biased region" description="Low complexity" evidence="14">
    <location>
        <begin position="643"/>
        <end position="658"/>
    </location>
</feature>
<evidence type="ECO:0000256" key="14">
    <source>
        <dbReference type="SAM" id="MobiDB-lite"/>
    </source>
</evidence>
<evidence type="ECO:0000256" key="4">
    <source>
        <dbReference type="ARBA" id="ARBA00022519"/>
    </source>
</evidence>
<dbReference type="InterPro" id="IPR046357">
    <property type="entry name" value="PPIase_dom_sf"/>
</dbReference>
<dbReference type="PANTHER" id="PTHR47529">
    <property type="entry name" value="PEPTIDYL-PROLYL CIS-TRANS ISOMERASE D"/>
    <property type="match status" value="1"/>
</dbReference>
<dbReference type="PANTHER" id="PTHR47529:SF1">
    <property type="entry name" value="PERIPLASMIC CHAPERONE PPID"/>
    <property type="match status" value="1"/>
</dbReference>
<dbReference type="AlphaFoldDB" id="A0A7W6JCX6"/>
<evidence type="ECO:0000256" key="9">
    <source>
        <dbReference type="ARBA" id="ARBA00030642"/>
    </source>
</evidence>
<evidence type="ECO:0000256" key="11">
    <source>
        <dbReference type="ARBA" id="ARBA00038408"/>
    </source>
</evidence>
<keyword evidence="17" id="KW-1185">Reference proteome</keyword>
<comment type="subcellular location">
    <subcellularLocation>
        <location evidence="1">Cell inner membrane</location>
        <topology evidence="1">Single-pass type II membrane protein</topology>
        <orientation evidence="1">Periplasmic side</orientation>
    </subcellularLocation>
</comment>
<accession>A0A7W6JCX6</accession>
<dbReference type="EMBL" id="JACIDM010000002">
    <property type="protein sequence ID" value="MBB4082814.1"/>
    <property type="molecule type" value="Genomic_DNA"/>
</dbReference>
<keyword evidence="7" id="KW-0472">Membrane</keyword>
<gene>
    <name evidence="16" type="ORF">GGR12_001680</name>
</gene>
<dbReference type="Gene3D" id="3.10.50.40">
    <property type="match status" value="1"/>
</dbReference>
<evidence type="ECO:0000256" key="5">
    <source>
        <dbReference type="ARBA" id="ARBA00022692"/>
    </source>
</evidence>
<reference evidence="16 17" key="1">
    <citation type="submission" date="2020-08" db="EMBL/GenBank/DDBJ databases">
        <title>Genomic Encyclopedia of Type Strains, Phase IV (KMG-IV): sequencing the most valuable type-strain genomes for metagenomic binning, comparative biology and taxonomic classification.</title>
        <authorList>
            <person name="Goeker M."/>
        </authorList>
    </citation>
    <scope>NUCLEOTIDE SEQUENCE [LARGE SCALE GENOMIC DNA]</scope>
    <source>
        <strain evidence="16 17">DSM 23960</strain>
    </source>
</reference>
<keyword evidence="16" id="KW-0413">Isomerase</keyword>
<dbReference type="SUPFAM" id="SSF54534">
    <property type="entry name" value="FKBP-like"/>
    <property type="match status" value="1"/>
</dbReference>
<evidence type="ECO:0000256" key="8">
    <source>
        <dbReference type="ARBA" id="ARBA00023186"/>
    </source>
</evidence>
<protein>
    <recommendedName>
        <fullName evidence="2">Parvulin-like PPIase</fullName>
    </recommendedName>
    <alternativeName>
        <fullName evidence="9">Peptidyl-prolyl cis-trans isomerase plp</fullName>
    </alternativeName>
    <alternativeName>
        <fullName evidence="12">Periplasmic chaperone PpiD</fullName>
    </alternativeName>
    <alternativeName>
        <fullName evidence="13">Periplasmic folding chaperone</fullName>
    </alternativeName>
    <alternativeName>
        <fullName evidence="10">Rotamase plp</fullName>
    </alternativeName>
</protein>
<name>A0A7W6JCX6_9CAUL</name>
<comment type="similarity">
    <text evidence="11">Belongs to the PpiD chaperone family.</text>
</comment>
<keyword evidence="4" id="KW-0997">Cell inner membrane</keyword>
<dbReference type="InterPro" id="IPR000297">
    <property type="entry name" value="PPIase_PpiC"/>
</dbReference>
<evidence type="ECO:0000256" key="3">
    <source>
        <dbReference type="ARBA" id="ARBA00022475"/>
    </source>
</evidence>
<evidence type="ECO:0000256" key="6">
    <source>
        <dbReference type="ARBA" id="ARBA00022989"/>
    </source>
</evidence>
<feature type="domain" description="PpiC" evidence="15">
    <location>
        <begin position="261"/>
        <end position="378"/>
    </location>
</feature>
<dbReference type="Proteomes" id="UP000529946">
    <property type="component" value="Unassembled WGS sequence"/>
</dbReference>
<organism evidence="16 17">
    <name type="scientific">Brevundimonas lenta</name>
    <dbReference type="NCBI Taxonomy" id="424796"/>
    <lineage>
        <taxon>Bacteria</taxon>
        <taxon>Pseudomonadati</taxon>
        <taxon>Pseudomonadota</taxon>
        <taxon>Alphaproteobacteria</taxon>
        <taxon>Caulobacterales</taxon>
        <taxon>Caulobacteraceae</taxon>
        <taxon>Brevundimonas</taxon>
    </lineage>
</organism>
<dbReference type="Pfam" id="PF13145">
    <property type="entry name" value="Rotamase_2"/>
    <property type="match status" value="1"/>
</dbReference>
<keyword evidence="8" id="KW-0143">Chaperone</keyword>
<dbReference type="GO" id="GO:0005886">
    <property type="term" value="C:plasma membrane"/>
    <property type="evidence" value="ECO:0007669"/>
    <property type="project" value="UniProtKB-SubCell"/>
</dbReference>
<evidence type="ECO:0000313" key="17">
    <source>
        <dbReference type="Proteomes" id="UP000529946"/>
    </source>
</evidence>
<comment type="caution">
    <text evidence="16">The sequence shown here is derived from an EMBL/GenBank/DDBJ whole genome shotgun (WGS) entry which is preliminary data.</text>
</comment>
<evidence type="ECO:0000256" key="12">
    <source>
        <dbReference type="ARBA" id="ARBA00040743"/>
    </source>
</evidence>